<gene>
    <name evidence="11" type="ORF">H9968_05945</name>
</gene>
<dbReference type="CDD" id="cd06261">
    <property type="entry name" value="TM_PBP2"/>
    <property type="match status" value="1"/>
</dbReference>
<organism evidence="11 12">
    <name type="scientific">Candidatus Anaerobutyricum stercoris</name>
    <dbReference type="NCBI Taxonomy" id="2838457"/>
    <lineage>
        <taxon>Bacteria</taxon>
        <taxon>Bacillati</taxon>
        <taxon>Bacillota</taxon>
        <taxon>Clostridia</taxon>
        <taxon>Lachnospirales</taxon>
        <taxon>Lachnospiraceae</taxon>
        <taxon>Anaerobutyricum</taxon>
    </lineage>
</organism>
<keyword evidence="5 9" id="KW-0812">Transmembrane</keyword>
<evidence type="ECO:0000313" key="12">
    <source>
        <dbReference type="Proteomes" id="UP000824049"/>
    </source>
</evidence>
<reference evidence="11" key="1">
    <citation type="journal article" date="2021" name="PeerJ">
        <title>Extensive microbial diversity within the chicken gut microbiome revealed by metagenomics and culture.</title>
        <authorList>
            <person name="Gilroy R."/>
            <person name="Ravi A."/>
            <person name="Getino M."/>
            <person name="Pursley I."/>
            <person name="Horton D.L."/>
            <person name="Alikhan N.F."/>
            <person name="Baker D."/>
            <person name="Gharbi K."/>
            <person name="Hall N."/>
            <person name="Watson M."/>
            <person name="Adriaenssens E.M."/>
            <person name="Foster-Nyarko E."/>
            <person name="Jarju S."/>
            <person name="Secka A."/>
            <person name="Antonio M."/>
            <person name="Oren A."/>
            <person name="Chaudhuri R.R."/>
            <person name="La Ragione R."/>
            <person name="Hildebrand F."/>
            <person name="Pallen M.J."/>
        </authorList>
    </citation>
    <scope>NUCLEOTIDE SEQUENCE</scope>
    <source>
        <strain evidence="11">CHK179-28034</strain>
    </source>
</reference>
<keyword evidence="8 9" id="KW-0472">Membrane</keyword>
<keyword evidence="6" id="KW-0029">Amino-acid transport</keyword>
<accession>A0A9D2ELB9</accession>
<dbReference type="InterPro" id="IPR010065">
    <property type="entry name" value="AA_ABC_transptr_permease_3TM"/>
</dbReference>
<dbReference type="GO" id="GO:0043190">
    <property type="term" value="C:ATP-binding cassette (ABC) transporter complex"/>
    <property type="evidence" value="ECO:0007669"/>
    <property type="project" value="InterPro"/>
</dbReference>
<dbReference type="Pfam" id="PF00528">
    <property type="entry name" value="BPD_transp_1"/>
    <property type="match status" value="1"/>
</dbReference>
<dbReference type="GO" id="GO:0022857">
    <property type="term" value="F:transmembrane transporter activity"/>
    <property type="evidence" value="ECO:0007669"/>
    <property type="project" value="InterPro"/>
</dbReference>
<feature type="transmembrane region" description="Helical" evidence="9">
    <location>
        <begin position="12"/>
        <end position="35"/>
    </location>
</feature>
<evidence type="ECO:0000313" key="11">
    <source>
        <dbReference type="EMBL" id="HIZ39451.1"/>
    </source>
</evidence>
<evidence type="ECO:0000256" key="1">
    <source>
        <dbReference type="ARBA" id="ARBA00004651"/>
    </source>
</evidence>
<feature type="transmembrane region" description="Helical" evidence="9">
    <location>
        <begin position="56"/>
        <end position="81"/>
    </location>
</feature>
<reference evidence="11" key="2">
    <citation type="submission" date="2021-04" db="EMBL/GenBank/DDBJ databases">
        <authorList>
            <person name="Gilroy R."/>
        </authorList>
    </citation>
    <scope>NUCLEOTIDE SEQUENCE</scope>
    <source>
        <strain evidence="11">CHK179-28034</strain>
    </source>
</reference>
<evidence type="ECO:0000256" key="7">
    <source>
        <dbReference type="ARBA" id="ARBA00022989"/>
    </source>
</evidence>
<dbReference type="PROSITE" id="PS50928">
    <property type="entry name" value="ABC_TM1"/>
    <property type="match status" value="1"/>
</dbReference>
<evidence type="ECO:0000259" key="10">
    <source>
        <dbReference type="PROSITE" id="PS50928"/>
    </source>
</evidence>
<dbReference type="AlphaFoldDB" id="A0A9D2ELB9"/>
<keyword evidence="3 9" id="KW-0813">Transport</keyword>
<dbReference type="InterPro" id="IPR035906">
    <property type="entry name" value="MetI-like_sf"/>
</dbReference>
<evidence type="ECO:0000256" key="8">
    <source>
        <dbReference type="ARBA" id="ARBA00023136"/>
    </source>
</evidence>
<feature type="transmembrane region" description="Helical" evidence="9">
    <location>
        <begin position="187"/>
        <end position="212"/>
    </location>
</feature>
<feature type="domain" description="ABC transmembrane type-1" evidence="10">
    <location>
        <begin position="7"/>
        <end position="209"/>
    </location>
</feature>
<name>A0A9D2ELB9_9FIRM</name>
<evidence type="ECO:0000256" key="6">
    <source>
        <dbReference type="ARBA" id="ARBA00022970"/>
    </source>
</evidence>
<dbReference type="EMBL" id="DXBR01000053">
    <property type="protein sequence ID" value="HIZ39451.1"/>
    <property type="molecule type" value="Genomic_DNA"/>
</dbReference>
<evidence type="ECO:0000256" key="5">
    <source>
        <dbReference type="ARBA" id="ARBA00022692"/>
    </source>
</evidence>
<evidence type="ECO:0000256" key="9">
    <source>
        <dbReference type="RuleBase" id="RU363032"/>
    </source>
</evidence>
<comment type="similarity">
    <text evidence="2">Belongs to the binding-protein-dependent transport system permease family. HisMQ subfamily.</text>
</comment>
<dbReference type="SUPFAM" id="SSF161098">
    <property type="entry name" value="MetI-like"/>
    <property type="match status" value="1"/>
</dbReference>
<keyword evidence="4" id="KW-1003">Cell membrane</keyword>
<keyword evidence="7 9" id="KW-1133">Transmembrane helix</keyword>
<sequence>MYIIDGLKTTLIVTFLALILGLIIGALVAVVRTSYSSMREENKRGLGGLLLKIADIICRVYLTIIRGTPALVQLLIMYFIILNSPEFTKTVVAVVTFGINSGAYVAEIFRSGILSVDVGQMEAGRSLGLGYVDTMTQIVMPQAMKNCLPALVNEMIALLKETSICGYIGLNELTRGGDIIRGVTFDALLPLFVVALIYLVIVMFFTWIMGLLERRLRESDIR</sequence>
<evidence type="ECO:0000256" key="2">
    <source>
        <dbReference type="ARBA" id="ARBA00010072"/>
    </source>
</evidence>
<proteinExistence type="inferred from homology"/>
<dbReference type="NCBIfam" id="TIGR01726">
    <property type="entry name" value="HEQRo_perm_3TM"/>
    <property type="match status" value="1"/>
</dbReference>
<evidence type="ECO:0000256" key="4">
    <source>
        <dbReference type="ARBA" id="ARBA00022475"/>
    </source>
</evidence>
<dbReference type="Proteomes" id="UP000824049">
    <property type="component" value="Unassembled WGS sequence"/>
</dbReference>
<dbReference type="InterPro" id="IPR043429">
    <property type="entry name" value="ArtM/GltK/GlnP/TcyL/YhdX-like"/>
</dbReference>
<comment type="subcellular location">
    <subcellularLocation>
        <location evidence="1 9">Cell membrane</location>
        <topology evidence="1 9">Multi-pass membrane protein</topology>
    </subcellularLocation>
</comment>
<protein>
    <submittedName>
        <fullName evidence="11">Amino acid ABC transporter permease</fullName>
    </submittedName>
</protein>
<dbReference type="InterPro" id="IPR000515">
    <property type="entry name" value="MetI-like"/>
</dbReference>
<evidence type="ECO:0000256" key="3">
    <source>
        <dbReference type="ARBA" id="ARBA00022448"/>
    </source>
</evidence>
<dbReference type="Gene3D" id="1.10.3720.10">
    <property type="entry name" value="MetI-like"/>
    <property type="match status" value="1"/>
</dbReference>
<dbReference type="PANTHER" id="PTHR30614">
    <property type="entry name" value="MEMBRANE COMPONENT OF AMINO ACID ABC TRANSPORTER"/>
    <property type="match status" value="1"/>
</dbReference>
<dbReference type="PANTHER" id="PTHR30614:SF20">
    <property type="entry name" value="GLUTAMINE TRANSPORT SYSTEM PERMEASE PROTEIN GLNP"/>
    <property type="match status" value="1"/>
</dbReference>
<dbReference type="GO" id="GO:0006865">
    <property type="term" value="P:amino acid transport"/>
    <property type="evidence" value="ECO:0007669"/>
    <property type="project" value="UniProtKB-KW"/>
</dbReference>
<comment type="caution">
    <text evidence="11">The sequence shown here is derived from an EMBL/GenBank/DDBJ whole genome shotgun (WGS) entry which is preliminary data.</text>
</comment>